<evidence type="ECO:0000313" key="2">
    <source>
        <dbReference type="EMBL" id="ORX40587.1"/>
    </source>
</evidence>
<feature type="region of interest" description="Disordered" evidence="1">
    <location>
        <begin position="79"/>
        <end position="116"/>
    </location>
</feature>
<keyword evidence="3" id="KW-1185">Reference proteome</keyword>
<feature type="compositionally biased region" description="Polar residues" evidence="1">
    <location>
        <begin position="90"/>
        <end position="101"/>
    </location>
</feature>
<dbReference type="EMBL" id="NBSH01000001">
    <property type="protein sequence ID" value="ORX40587.1"/>
    <property type="molecule type" value="Genomic_DNA"/>
</dbReference>
<sequence>MSTCDVTIATLRTELDGELEVDYGDAKRRDKLRLELLEFVEGMDEGDVASKTSLGSDMWAKLTEYRQMSIPKTLTDELKNMRQERRGSVNFKSDTGSNEADSSIRSDWDRLSGEQQQSIKDLVDEYKIKWRTKTDQEASRVETHSSGNQFE</sequence>
<feature type="compositionally biased region" description="Basic and acidic residues" evidence="1">
    <location>
        <begin position="102"/>
        <end position="112"/>
    </location>
</feature>
<reference evidence="2 3" key="1">
    <citation type="submission" date="2017-03" db="EMBL/GenBank/DDBJ databases">
        <title>Widespread Adenine N6-methylation of Active Genes in Fungi.</title>
        <authorList>
            <consortium name="DOE Joint Genome Institute"/>
            <person name="Mondo S.J."/>
            <person name="Dannebaum R.O."/>
            <person name="Kuo R.C."/>
            <person name="Louie K.B."/>
            <person name="Bewick A.J."/>
            <person name="Labutti K."/>
            <person name="Haridas S."/>
            <person name="Kuo A."/>
            <person name="Salamov A."/>
            <person name="Ahrendt S.R."/>
            <person name="Lau R."/>
            <person name="Bowen B.P."/>
            <person name="Lipzen A."/>
            <person name="Sullivan W."/>
            <person name="Andreopoulos W.B."/>
            <person name="Clum A."/>
            <person name="Lindquist E."/>
            <person name="Daum C."/>
            <person name="Northen T.R."/>
            <person name="Ramamoorthy G."/>
            <person name="Schmitz R.J."/>
            <person name="Gryganskyi A."/>
            <person name="Culley D."/>
            <person name="Magnuson J."/>
            <person name="James T.Y."/>
            <person name="O'Malley M.A."/>
            <person name="Stajich J.E."/>
            <person name="Spatafora J.W."/>
            <person name="Visel A."/>
            <person name="Grigoriev I.V."/>
        </authorList>
    </citation>
    <scope>NUCLEOTIDE SEQUENCE [LARGE SCALE GENOMIC DNA]</scope>
    <source>
        <strain evidence="2 3">NRRL Y-17943</strain>
    </source>
</reference>
<evidence type="ECO:0000256" key="1">
    <source>
        <dbReference type="SAM" id="MobiDB-lite"/>
    </source>
</evidence>
<protein>
    <submittedName>
        <fullName evidence="2">Uncharacterized protein</fullName>
    </submittedName>
</protein>
<proteinExistence type="predicted"/>
<name>A0A1Y1USH3_9TREE</name>
<dbReference type="RefSeq" id="XP_021874266.1">
    <property type="nucleotide sequence ID" value="XM_022017674.1"/>
</dbReference>
<dbReference type="Proteomes" id="UP000193218">
    <property type="component" value="Unassembled WGS sequence"/>
</dbReference>
<organism evidence="2 3">
    <name type="scientific">Kockovaella imperatae</name>
    <dbReference type="NCBI Taxonomy" id="4999"/>
    <lineage>
        <taxon>Eukaryota</taxon>
        <taxon>Fungi</taxon>
        <taxon>Dikarya</taxon>
        <taxon>Basidiomycota</taxon>
        <taxon>Agaricomycotina</taxon>
        <taxon>Tremellomycetes</taxon>
        <taxon>Tremellales</taxon>
        <taxon>Cuniculitremaceae</taxon>
        <taxon>Kockovaella</taxon>
    </lineage>
</organism>
<dbReference type="GeneID" id="33559483"/>
<gene>
    <name evidence="2" type="ORF">BD324DRAFT_647511</name>
</gene>
<comment type="caution">
    <text evidence="2">The sequence shown here is derived from an EMBL/GenBank/DDBJ whole genome shotgun (WGS) entry which is preliminary data.</text>
</comment>
<evidence type="ECO:0000313" key="3">
    <source>
        <dbReference type="Proteomes" id="UP000193218"/>
    </source>
</evidence>
<dbReference type="AlphaFoldDB" id="A0A1Y1USH3"/>
<accession>A0A1Y1USH3</accession>
<dbReference type="InParanoid" id="A0A1Y1USH3"/>